<accession>A0AAV1ADJ2</accession>
<evidence type="ECO:0000259" key="5">
    <source>
        <dbReference type="Pfam" id="PF01657"/>
    </source>
</evidence>
<protein>
    <recommendedName>
        <fullName evidence="5">Gnk2-homologous domain-containing protein</fullName>
    </recommendedName>
</protein>
<dbReference type="InterPro" id="IPR002902">
    <property type="entry name" value="GNK2"/>
</dbReference>
<keyword evidence="2" id="KW-0677">Repeat</keyword>
<evidence type="ECO:0000256" key="3">
    <source>
        <dbReference type="SAM" id="MobiDB-lite"/>
    </source>
</evidence>
<organism evidence="6 7">
    <name type="scientific">Vicia faba</name>
    <name type="common">Broad bean</name>
    <name type="synonym">Faba vulgaris</name>
    <dbReference type="NCBI Taxonomy" id="3906"/>
    <lineage>
        <taxon>Eukaryota</taxon>
        <taxon>Viridiplantae</taxon>
        <taxon>Streptophyta</taxon>
        <taxon>Embryophyta</taxon>
        <taxon>Tracheophyta</taxon>
        <taxon>Spermatophyta</taxon>
        <taxon>Magnoliopsida</taxon>
        <taxon>eudicotyledons</taxon>
        <taxon>Gunneridae</taxon>
        <taxon>Pentapetalae</taxon>
        <taxon>rosids</taxon>
        <taxon>fabids</taxon>
        <taxon>Fabales</taxon>
        <taxon>Fabaceae</taxon>
        <taxon>Papilionoideae</taxon>
        <taxon>50 kb inversion clade</taxon>
        <taxon>NPAAA clade</taxon>
        <taxon>Hologalegina</taxon>
        <taxon>IRL clade</taxon>
        <taxon>Fabeae</taxon>
        <taxon>Vicia</taxon>
    </lineage>
</organism>
<evidence type="ECO:0000256" key="1">
    <source>
        <dbReference type="ARBA" id="ARBA00022729"/>
    </source>
</evidence>
<keyword evidence="7" id="KW-1185">Reference proteome</keyword>
<dbReference type="AlphaFoldDB" id="A0AAV1ADJ2"/>
<dbReference type="Gene3D" id="3.30.430.20">
    <property type="entry name" value="Gnk2 domain, C-X8-C-X2-C motif"/>
    <property type="match status" value="2"/>
</dbReference>
<evidence type="ECO:0000256" key="4">
    <source>
        <dbReference type="SAM" id="SignalP"/>
    </source>
</evidence>
<dbReference type="EMBL" id="OX451738">
    <property type="protein sequence ID" value="CAI8606392.1"/>
    <property type="molecule type" value="Genomic_DNA"/>
</dbReference>
<dbReference type="FunFam" id="3.30.430.20:FF:000003">
    <property type="entry name" value="Cysteine-rich RLK (RECEPTOR-like protein kinase) 10"/>
    <property type="match status" value="1"/>
</dbReference>
<feature type="compositionally biased region" description="Polar residues" evidence="3">
    <location>
        <begin position="270"/>
        <end position="281"/>
    </location>
</feature>
<dbReference type="Pfam" id="PF01657">
    <property type="entry name" value="Stress-antifung"/>
    <property type="match status" value="2"/>
</dbReference>
<feature type="domain" description="Gnk2-homologous" evidence="5">
    <location>
        <begin position="40"/>
        <end position="140"/>
    </location>
</feature>
<evidence type="ECO:0000313" key="6">
    <source>
        <dbReference type="EMBL" id="CAI8606392.1"/>
    </source>
</evidence>
<dbReference type="PANTHER" id="PTHR32099:SF51">
    <property type="entry name" value="CYSTEINE-RICH RECEPTOR-LIKE PROTEIN KINASE 25 ISOFORM X1"/>
    <property type="match status" value="1"/>
</dbReference>
<evidence type="ECO:0000313" key="7">
    <source>
        <dbReference type="Proteomes" id="UP001157006"/>
    </source>
</evidence>
<keyword evidence="1 4" id="KW-0732">Signal</keyword>
<sequence>MVMPIPSLLCSLQILLIITLISQTIAVLVYDKINNSHYICDQSNNKANYTTNSTYHKNLNTLLTTLTSNTDINYGFYNFSFGENNDKVYSIGLCRGDLLPSDCRTCLNGSRENLTTVCPNQREAIFWSENERCMLRYSNRLILGVMEDAPYFFSNNLNDSSDVVLSNEVVTSLLNDLTSRAVKGDSRIKYAAGSLPGPTPEVIYGLVQCTPDLSQTECNSCLSENLQQIPSCCNGKIGGRVVRPSCNMRFETSFLFYQPRASPPRSSPANTTGSNTKPCYC</sequence>
<proteinExistence type="predicted"/>
<dbReference type="FunFam" id="3.30.430.20:FF:000002">
    <property type="entry name" value="Cysteine-rich receptor-like protein kinase 10"/>
    <property type="match status" value="1"/>
</dbReference>
<dbReference type="PANTHER" id="PTHR32099">
    <property type="entry name" value="CYSTEINE-RICH REPEAT SECRETORY PROTEIN"/>
    <property type="match status" value="1"/>
</dbReference>
<dbReference type="InterPro" id="IPR038408">
    <property type="entry name" value="GNK2_sf"/>
</dbReference>
<evidence type="ECO:0000256" key="2">
    <source>
        <dbReference type="ARBA" id="ARBA00022737"/>
    </source>
</evidence>
<feature type="domain" description="Gnk2-homologous" evidence="5">
    <location>
        <begin position="169"/>
        <end position="252"/>
    </location>
</feature>
<feature type="signal peptide" evidence="4">
    <location>
        <begin position="1"/>
        <end position="26"/>
    </location>
</feature>
<reference evidence="6 7" key="1">
    <citation type="submission" date="2023-01" db="EMBL/GenBank/DDBJ databases">
        <authorList>
            <person name="Kreplak J."/>
        </authorList>
    </citation>
    <scope>NUCLEOTIDE SEQUENCE [LARGE SCALE GENOMIC DNA]</scope>
</reference>
<feature type="chain" id="PRO_5043471691" description="Gnk2-homologous domain-containing protein" evidence="4">
    <location>
        <begin position="27"/>
        <end position="281"/>
    </location>
</feature>
<dbReference type="Proteomes" id="UP001157006">
    <property type="component" value="Chromosome 3"/>
</dbReference>
<name>A0AAV1ADJ2_VICFA</name>
<dbReference type="CDD" id="cd23509">
    <property type="entry name" value="Gnk2-like"/>
    <property type="match status" value="2"/>
</dbReference>
<feature type="region of interest" description="Disordered" evidence="3">
    <location>
        <begin position="260"/>
        <end position="281"/>
    </location>
</feature>
<gene>
    <name evidence="6" type="ORF">VFH_III228320</name>
</gene>